<evidence type="ECO:0000313" key="1">
    <source>
        <dbReference type="EMBL" id="PCH36243.1"/>
    </source>
</evidence>
<protein>
    <submittedName>
        <fullName evidence="1">Uncharacterized protein</fullName>
    </submittedName>
</protein>
<dbReference type="AlphaFoldDB" id="A0A2H3J8W5"/>
<gene>
    <name evidence="1" type="ORF">WOLCODRAFT_166779</name>
</gene>
<dbReference type="Proteomes" id="UP000218811">
    <property type="component" value="Unassembled WGS sequence"/>
</dbReference>
<organism evidence="1 2">
    <name type="scientific">Wolfiporia cocos (strain MD-104)</name>
    <name type="common">Brown rot fungus</name>
    <dbReference type="NCBI Taxonomy" id="742152"/>
    <lineage>
        <taxon>Eukaryota</taxon>
        <taxon>Fungi</taxon>
        <taxon>Dikarya</taxon>
        <taxon>Basidiomycota</taxon>
        <taxon>Agaricomycotina</taxon>
        <taxon>Agaricomycetes</taxon>
        <taxon>Polyporales</taxon>
        <taxon>Phaeolaceae</taxon>
        <taxon>Wolfiporia</taxon>
    </lineage>
</organism>
<sequence>MLGGEMRYTYCLCSAPCCLQRAHIAPHKCLKPRLNAHTSHAHLPSHRIQNSRMARAWDIYARLLSQKGYGYPLWSPEPLEQGEIDIGDVGWIQDGRFIRLINTFESPQSPINEYWKSLRDFETLDRTALEPFIINQPRRITADVLLSNGISKVDVGAGIQAMNNVANLEASFKCSSDQAVLLMLPSGQGDERSLIRSEQVTKFIKRNHENWYHMARDDVGVDITRDDLIFVTGWIKTSAWLIAACSHSARGVKIGLSGGSSGVLDLSLHGLLSKELNTGWEHRRSHSVITGKTDARNDQCIFVKLCKVRSCFRGFMPVVRWRRMRIPTIITAPEQNEGITNKVQEIQELPQTLEENKLIEDPVECLLRYITDNSKAHYAIADMNDVSRLYLGETDIDLSTLKQRLNDTKPKIVVDEDRTGYLSFDDILPVQSFHFHTTHSYKSAVIS</sequence>
<keyword evidence="2" id="KW-1185">Reference proteome</keyword>
<accession>A0A2H3J8W5</accession>
<evidence type="ECO:0000313" key="2">
    <source>
        <dbReference type="Proteomes" id="UP000218811"/>
    </source>
</evidence>
<name>A0A2H3J8W5_WOLCO</name>
<proteinExistence type="predicted"/>
<dbReference type="InterPro" id="IPR018247">
    <property type="entry name" value="EF_Hand_1_Ca_BS"/>
</dbReference>
<dbReference type="EMBL" id="KB467876">
    <property type="protein sequence ID" value="PCH36243.1"/>
    <property type="molecule type" value="Genomic_DNA"/>
</dbReference>
<dbReference type="OrthoDB" id="2745211at2759"/>
<reference evidence="1 2" key="1">
    <citation type="journal article" date="2012" name="Science">
        <title>The Paleozoic origin of enzymatic lignin decomposition reconstructed from 31 fungal genomes.</title>
        <authorList>
            <person name="Floudas D."/>
            <person name="Binder M."/>
            <person name="Riley R."/>
            <person name="Barry K."/>
            <person name="Blanchette R.A."/>
            <person name="Henrissat B."/>
            <person name="Martinez A.T."/>
            <person name="Otillar R."/>
            <person name="Spatafora J.W."/>
            <person name="Yadav J.S."/>
            <person name="Aerts A."/>
            <person name="Benoit I."/>
            <person name="Boyd A."/>
            <person name="Carlson A."/>
            <person name="Copeland A."/>
            <person name="Coutinho P.M."/>
            <person name="de Vries R.P."/>
            <person name="Ferreira P."/>
            <person name="Findley K."/>
            <person name="Foster B."/>
            <person name="Gaskell J."/>
            <person name="Glotzer D."/>
            <person name="Gorecki P."/>
            <person name="Heitman J."/>
            <person name="Hesse C."/>
            <person name="Hori C."/>
            <person name="Igarashi K."/>
            <person name="Jurgens J.A."/>
            <person name="Kallen N."/>
            <person name="Kersten P."/>
            <person name="Kohler A."/>
            <person name="Kuees U."/>
            <person name="Kumar T.K.A."/>
            <person name="Kuo A."/>
            <person name="LaButti K."/>
            <person name="Larrondo L.F."/>
            <person name="Lindquist E."/>
            <person name="Ling A."/>
            <person name="Lombard V."/>
            <person name="Lucas S."/>
            <person name="Lundell T."/>
            <person name="Martin R."/>
            <person name="McLaughlin D.J."/>
            <person name="Morgenstern I."/>
            <person name="Morin E."/>
            <person name="Murat C."/>
            <person name="Nagy L.G."/>
            <person name="Nolan M."/>
            <person name="Ohm R.A."/>
            <person name="Patyshakuliyeva A."/>
            <person name="Rokas A."/>
            <person name="Ruiz-Duenas F.J."/>
            <person name="Sabat G."/>
            <person name="Salamov A."/>
            <person name="Samejima M."/>
            <person name="Schmutz J."/>
            <person name="Slot J.C."/>
            <person name="St John F."/>
            <person name="Stenlid J."/>
            <person name="Sun H."/>
            <person name="Sun S."/>
            <person name="Syed K."/>
            <person name="Tsang A."/>
            <person name="Wiebenga A."/>
            <person name="Young D."/>
            <person name="Pisabarro A."/>
            <person name="Eastwood D.C."/>
            <person name="Martin F."/>
            <person name="Cullen D."/>
            <person name="Grigoriev I.V."/>
            <person name="Hibbett D.S."/>
        </authorList>
    </citation>
    <scope>NUCLEOTIDE SEQUENCE [LARGE SCALE GENOMIC DNA]</scope>
    <source>
        <strain evidence="1 2">MD-104</strain>
    </source>
</reference>
<dbReference type="PROSITE" id="PS00018">
    <property type="entry name" value="EF_HAND_1"/>
    <property type="match status" value="1"/>
</dbReference>